<organism evidence="4 5">
    <name type="scientific">Marinobacterium iners DSM 11526</name>
    <dbReference type="NCBI Taxonomy" id="1122198"/>
    <lineage>
        <taxon>Bacteria</taxon>
        <taxon>Pseudomonadati</taxon>
        <taxon>Pseudomonadota</taxon>
        <taxon>Gammaproteobacteria</taxon>
        <taxon>Oceanospirillales</taxon>
        <taxon>Oceanospirillaceae</taxon>
        <taxon>Marinobacterium</taxon>
    </lineage>
</organism>
<dbReference type="Pfam" id="PF00440">
    <property type="entry name" value="TetR_N"/>
    <property type="match status" value="1"/>
</dbReference>
<dbReference type="AlphaFoldDB" id="A0A1H4B9H1"/>
<sequence>MDRPEDLQMYDTSDTAGRIIQAAEKLFSEQGFKETTMRQITGLAEVNLAAVNYHFGSKFGLIRSVAERSLSPLCEQVDKGLVQLNVADATPGLDQLLQLMAQALVHVHGQNQNALSVLMRLLDQAYLPSQHDLQAFLRERYGARFDRYLQYFRADAAPLDEREFFWRLHFLLGSVIFTLSNMHTLSALEQQGEATEVKLEQILARMIPVISAGMKAPVRNGTH</sequence>
<dbReference type="PROSITE" id="PS50977">
    <property type="entry name" value="HTH_TETR_2"/>
    <property type="match status" value="1"/>
</dbReference>
<keyword evidence="1 2" id="KW-0238">DNA-binding</keyword>
<dbReference type="PROSITE" id="PS01081">
    <property type="entry name" value="HTH_TETR_1"/>
    <property type="match status" value="1"/>
</dbReference>
<gene>
    <name evidence="4" type="ORF">SAMN02745729_103219</name>
</gene>
<dbReference type="Pfam" id="PF17939">
    <property type="entry name" value="TetR_C_30"/>
    <property type="match status" value="1"/>
</dbReference>
<dbReference type="STRING" id="1122198.SAMN02745729_103219"/>
<proteinExistence type="predicted"/>
<dbReference type="Gene3D" id="1.10.357.10">
    <property type="entry name" value="Tetracycline Repressor, domain 2"/>
    <property type="match status" value="1"/>
</dbReference>
<dbReference type="InterPro" id="IPR023772">
    <property type="entry name" value="DNA-bd_HTH_TetR-type_CS"/>
</dbReference>
<dbReference type="Proteomes" id="UP000242469">
    <property type="component" value="Unassembled WGS sequence"/>
</dbReference>
<dbReference type="GO" id="GO:0003700">
    <property type="term" value="F:DNA-binding transcription factor activity"/>
    <property type="evidence" value="ECO:0007669"/>
    <property type="project" value="TreeGrafter"/>
</dbReference>
<dbReference type="InterPro" id="IPR041586">
    <property type="entry name" value="PsrA_TetR_C"/>
</dbReference>
<evidence type="ECO:0000256" key="2">
    <source>
        <dbReference type="PROSITE-ProRule" id="PRU00335"/>
    </source>
</evidence>
<keyword evidence="5" id="KW-1185">Reference proteome</keyword>
<dbReference type="InterPro" id="IPR050109">
    <property type="entry name" value="HTH-type_TetR-like_transc_reg"/>
</dbReference>
<feature type="domain" description="HTH tetR-type" evidence="3">
    <location>
        <begin position="13"/>
        <end position="73"/>
    </location>
</feature>
<feature type="DNA-binding region" description="H-T-H motif" evidence="2">
    <location>
        <begin position="36"/>
        <end position="55"/>
    </location>
</feature>
<evidence type="ECO:0000256" key="1">
    <source>
        <dbReference type="ARBA" id="ARBA00023125"/>
    </source>
</evidence>
<dbReference type="InterPro" id="IPR001647">
    <property type="entry name" value="HTH_TetR"/>
</dbReference>
<dbReference type="GO" id="GO:0000976">
    <property type="term" value="F:transcription cis-regulatory region binding"/>
    <property type="evidence" value="ECO:0007669"/>
    <property type="project" value="TreeGrafter"/>
</dbReference>
<dbReference type="InterPro" id="IPR036271">
    <property type="entry name" value="Tet_transcr_reg_TetR-rel_C_sf"/>
</dbReference>
<dbReference type="PANTHER" id="PTHR30055:SF235">
    <property type="entry name" value="TRANSCRIPTIONAL REGULATORY PROTEIN"/>
    <property type="match status" value="1"/>
</dbReference>
<protein>
    <submittedName>
        <fullName evidence="4">DNA-binding transcriptional regulator, AcrR family</fullName>
    </submittedName>
</protein>
<evidence type="ECO:0000313" key="4">
    <source>
        <dbReference type="EMBL" id="SEA44608.1"/>
    </source>
</evidence>
<dbReference type="PRINTS" id="PR00455">
    <property type="entry name" value="HTHTETR"/>
</dbReference>
<dbReference type="PANTHER" id="PTHR30055">
    <property type="entry name" value="HTH-TYPE TRANSCRIPTIONAL REGULATOR RUTR"/>
    <property type="match status" value="1"/>
</dbReference>
<dbReference type="RefSeq" id="WP_242530161.1">
    <property type="nucleotide sequence ID" value="NZ_FNRJ01000003.1"/>
</dbReference>
<dbReference type="EMBL" id="FNRJ01000003">
    <property type="protein sequence ID" value="SEA44608.1"/>
    <property type="molecule type" value="Genomic_DNA"/>
</dbReference>
<accession>A0A1H4B9H1</accession>
<name>A0A1H4B9H1_9GAMM</name>
<evidence type="ECO:0000313" key="5">
    <source>
        <dbReference type="Proteomes" id="UP000242469"/>
    </source>
</evidence>
<reference evidence="5" key="1">
    <citation type="submission" date="2016-10" db="EMBL/GenBank/DDBJ databases">
        <authorList>
            <person name="Varghese N."/>
            <person name="Submissions S."/>
        </authorList>
    </citation>
    <scope>NUCLEOTIDE SEQUENCE [LARGE SCALE GENOMIC DNA]</scope>
    <source>
        <strain evidence="5">DSM 11526</strain>
    </source>
</reference>
<dbReference type="SUPFAM" id="SSF48498">
    <property type="entry name" value="Tetracyclin repressor-like, C-terminal domain"/>
    <property type="match status" value="1"/>
</dbReference>
<dbReference type="InterPro" id="IPR009057">
    <property type="entry name" value="Homeodomain-like_sf"/>
</dbReference>
<dbReference type="SUPFAM" id="SSF46689">
    <property type="entry name" value="Homeodomain-like"/>
    <property type="match status" value="1"/>
</dbReference>
<evidence type="ECO:0000259" key="3">
    <source>
        <dbReference type="PROSITE" id="PS50977"/>
    </source>
</evidence>